<keyword evidence="3" id="KW-1185">Reference proteome</keyword>
<reference evidence="3" key="1">
    <citation type="journal article" date="2010" name="Nat. Biotechnol.">
        <title>Draft genome sequence of the oilseed species Ricinus communis.</title>
        <authorList>
            <person name="Chan A.P."/>
            <person name="Crabtree J."/>
            <person name="Zhao Q."/>
            <person name="Lorenzi H."/>
            <person name="Orvis J."/>
            <person name="Puiu D."/>
            <person name="Melake-Berhan A."/>
            <person name="Jones K.M."/>
            <person name="Redman J."/>
            <person name="Chen G."/>
            <person name="Cahoon E.B."/>
            <person name="Gedil M."/>
            <person name="Stanke M."/>
            <person name="Haas B.J."/>
            <person name="Wortman J.R."/>
            <person name="Fraser-Liggett C.M."/>
            <person name="Ravel J."/>
            <person name="Rabinowicz P.D."/>
        </authorList>
    </citation>
    <scope>NUCLEOTIDE SEQUENCE [LARGE SCALE GENOMIC DNA]</scope>
    <source>
        <strain evidence="3">cv. Hale</strain>
    </source>
</reference>
<feature type="region of interest" description="Disordered" evidence="1">
    <location>
        <begin position="213"/>
        <end position="255"/>
    </location>
</feature>
<feature type="compositionally biased region" description="Basic and acidic residues" evidence="1">
    <location>
        <begin position="138"/>
        <end position="148"/>
    </location>
</feature>
<name>B9TMP1_RICCO</name>
<protein>
    <submittedName>
        <fullName evidence="2">Uncharacterized protein</fullName>
    </submittedName>
</protein>
<feature type="region of interest" description="Disordered" evidence="1">
    <location>
        <begin position="137"/>
        <end position="177"/>
    </location>
</feature>
<organism evidence="2 3">
    <name type="scientific">Ricinus communis</name>
    <name type="common">Castor bean</name>
    <dbReference type="NCBI Taxonomy" id="3988"/>
    <lineage>
        <taxon>Eukaryota</taxon>
        <taxon>Viridiplantae</taxon>
        <taxon>Streptophyta</taxon>
        <taxon>Embryophyta</taxon>
        <taxon>Tracheophyta</taxon>
        <taxon>Spermatophyta</taxon>
        <taxon>Magnoliopsida</taxon>
        <taxon>eudicotyledons</taxon>
        <taxon>Gunneridae</taxon>
        <taxon>Pentapetalae</taxon>
        <taxon>rosids</taxon>
        <taxon>fabids</taxon>
        <taxon>Malpighiales</taxon>
        <taxon>Euphorbiaceae</taxon>
        <taxon>Acalyphoideae</taxon>
        <taxon>Acalypheae</taxon>
        <taxon>Ricinus</taxon>
    </lineage>
</organism>
<dbReference type="Proteomes" id="UP000008311">
    <property type="component" value="Unassembled WGS sequence"/>
</dbReference>
<evidence type="ECO:0000256" key="1">
    <source>
        <dbReference type="SAM" id="MobiDB-lite"/>
    </source>
</evidence>
<dbReference type="EMBL" id="EQ989652">
    <property type="protein sequence ID" value="EEF22873.1"/>
    <property type="molecule type" value="Genomic_DNA"/>
</dbReference>
<evidence type="ECO:0000313" key="2">
    <source>
        <dbReference type="EMBL" id="EEF22873.1"/>
    </source>
</evidence>
<feature type="compositionally biased region" description="Basic and acidic residues" evidence="1">
    <location>
        <begin position="156"/>
        <end position="165"/>
    </location>
</feature>
<proteinExistence type="predicted"/>
<accession>B9TMP1</accession>
<dbReference type="InParanoid" id="B9TMP1"/>
<gene>
    <name evidence="2" type="ORF">RCOM_2154790</name>
</gene>
<dbReference type="AlphaFoldDB" id="B9TMP1"/>
<sequence length="280" mass="30398">MGALGLVARRRTLGEAVDGRVDAVGQRSGVILEEEVGGAHRAAVEALCDARPLQHQQLALQGGNLLQRRARLVIAGQRLQVADDRIEAPVRALQLDQQGLVAIDDDDRHQRILTHLLAAQVVGEDHGAGIDRVQSVLSDREAGQEKQRGGQQRQEGQGDRPHQHEQPAFVTDHPGSFRPCADQAAAWSFSTPSDTMARVSSWVASRMTWGAMPASSASRQRPAHRHQRSPGLSPRKANSGRGVERSLPVDLEKARNSSVIKAQTVCRPRSCGPVSQQPLR</sequence>
<evidence type="ECO:0000313" key="3">
    <source>
        <dbReference type="Proteomes" id="UP000008311"/>
    </source>
</evidence>